<comment type="caution">
    <text evidence="1">The sequence shown here is derived from an EMBL/GenBank/DDBJ whole genome shotgun (WGS) entry which is preliminary data.</text>
</comment>
<sequence length="68" mass="7380">MNAFQETSELFESLHEARLRAIHAQRSAALHGVLDARVALGRVVVALEVAEDACREAHAVTRESAGQN</sequence>
<proteinExistence type="predicted"/>
<dbReference type="EMBL" id="JAPWIE010000005">
    <property type="protein sequence ID" value="MCZ4552142.1"/>
    <property type="molecule type" value="Genomic_DNA"/>
</dbReference>
<keyword evidence="2" id="KW-1185">Reference proteome</keyword>
<dbReference type="Proteomes" id="UP001067235">
    <property type="component" value="Unassembled WGS sequence"/>
</dbReference>
<dbReference type="RefSeq" id="WP_168186936.1">
    <property type="nucleotide sequence ID" value="NZ_JAPWIE010000005.1"/>
</dbReference>
<name>A0ABT4N2J7_GORRU</name>
<accession>A0ABT4N2J7</accession>
<evidence type="ECO:0000313" key="2">
    <source>
        <dbReference type="Proteomes" id="UP001067235"/>
    </source>
</evidence>
<evidence type="ECO:0000313" key="1">
    <source>
        <dbReference type="EMBL" id="MCZ4552142.1"/>
    </source>
</evidence>
<evidence type="ECO:0008006" key="3">
    <source>
        <dbReference type="Google" id="ProtNLM"/>
    </source>
</evidence>
<organism evidence="1 2">
    <name type="scientific">Gordonia rubripertincta</name>
    <name type="common">Rhodococcus corallinus</name>
    <dbReference type="NCBI Taxonomy" id="36822"/>
    <lineage>
        <taxon>Bacteria</taxon>
        <taxon>Bacillati</taxon>
        <taxon>Actinomycetota</taxon>
        <taxon>Actinomycetes</taxon>
        <taxon>Mycobacteriales</taxon>
        <taxon>Gordoniaceae</taxon>
        <taxon>Gordonia</taxon>
    </lineage>
</organism>
<reference evidence="1" key="1">
    <citation type="submission" date="2022-12" db="EMBL/GenBank/DDBJ databases">
        <authorList>
            <person name="Krivoruchko A.V."/>
            <person name="Elkin A."/>
        </authorList>
    </citation>
    <scope>NUCLEOTIDE SEQUENCE</scope>
    <source>
        <strain evidence="1">IEGM 1388</strain>
    </source>
</reference>
<protein>
    <recommendedName>
        <fullName evidence="3">HNH endonuclease</fullName>
    </recommendedName>
</protein>
<gene>
    <name evidence="1" type="ORF">O4213_19270</name>
</gene>